<feature type="domain" description="Zinc finger DksA/TraR C4-type" evidence="5">
    <location>
        <begin position="11"/>
        <end position="43"/>
    </location>
</feature>
<gene>
    <name evidence="6" type="ORF">ACFQ07_09275</name>
</gene>
<dbReference type="Proteomes" id="UP001597083">
    <property type="component" value="Unassembled WGS sequence"/>
</dbReference>
<dbReference type="EMBL" id="JBHTIR010001327">
    <property type="protein sequence ID" value="MFD0852412.1"/>
    <property type="molecule type" value="Genomic_DNA"/>
</dbReference>
<evidence type="ECO:0000256" key="2">
    <source>
        <dbReference type="ARBA" id="ARBA00022771"/>
    </source>
</evidence>
<dbReference type="PROSITE" id="PS51128">
    <property type="entry name" value="ZF_DKSA_2"/>
    <property type="match status" value="1"/>
</dbReference>
<dbReference type="Gene3D" id="1.20.120.910">
    <property type="entry name" value="DksA, coiled-coil domain"/>
    <property type="match status" value="1"/>
</dbReference>
<feature type="zinc finger region" description="dksA C4-type" evidence="4">
    <location>
        <begin position="16"/>
        <end position="40"/>
    </location>
</feature>
<reference evidence="7" key="1">
    <citation type="journal article" date="2019" name="Int. J. Syst. Evol. Microbiol.">
        <title>The Global Catalogue of Microorganisms (GCM) 10K type strain sequencing project: providing services to taxonomists for standard genome sequencing and annotation.</title>
        <authorList>
            <consortium name="The Broad Institute Genomics Platform"/>
            <consortium name="The Broad Institute Genome Sequencing Center for Infectious Disease"/>
            <person name="Wu L."/>
            <person name="Ma J."/>
        </authorList>
    </citation>
    <scope>NUCLEOTIDE SEQUENCE [LARGE SCALE GENOMIC DNA]</scope>
    <source>
        <strain evidence="7">JCM 31696</strain>
    </source>
</reference>
<dbReference type="PANTHER" id="PTHR33823:SF2">
    <property type="entry name" value="RNA POLYMERASE-BINDING TRANSCRIPTION FACTOR DKSA"/>
    <property type="match status" value="1"/>
</dbReference>
<sequence>MRRALERLDAGTYGTCENCGGLIGAERLDARPDASLCIECAAIRPR</sequence>
<accession>A0ABW3CF85</accession>
<keyword evidence="7" id="KW-1185">Reference proteome</keyword>
<evidence type="ECO:0000256" key="3">
    <source>
        <dbReference type="ARBA" id="ARBA00022833"/>
    </source>
</evidence>
<keyword evidence="2" id="KW-0863">Zinc-finger</keyword>
<evidence type="ECO:0000259" key="5">
    <source>
        <dbReference type="Pfam" id="PF01258"/>
    </source>
</evidence>
<evidence type="ECO:0000313" key="6">
    <source>
        <dbReference type="EMBL" id="MFD0852412.1"/>
    </source>
</evidence>
<evidence type="ECO:0000256" key="1">
    <source>
        <dbReference type="ARBA" id="ARBA00022723"/>
    </source>
</evidence>
<comment type="caution">
    <text evidence="6">The sequence shown here is derived from an EMBL/GenBank/DDBJ whole genome shotgun (WGS) entry which is preliminary data.</text>
</comment>
<dbReference type="Pfam" id="PF01258">
    <property type="entry name" value="zf-dskA_traR"/>
    <property type="match status" value="1"/>
</dbReference>
<organism evidence="6 7">
    <name type="scientific">Actinomadura adrarensis</name>
    <dbReference type="NCBI Taxonomy" id="1819600"/>
    <lineage>
        <taxon>Bacteria</taxon>
        <taxon>Bacillati</taxon>
        <taxon>Actinomycetota</taxon>
        <taxon>Actinomycetes</taxon>
        <taxon>Streptosporangiales</taxon>
        <taxon>Thermomonosporaceae</taxon>
        <taxon>Actinomadura</taxon>
    </lineage>
</organism>
<proteinExistence type="predicted"/>
<dbReference type="PANTHER" id="PTHR33823">
    <property type="entry name" value="RNA POLYMERASE-BINDING TRANSCRIPTION FACTOR DKSA-RELATED"/>
    <property type="match status" value="1"/>
</dbReference>
<dbReference type="InterPro" id="IPR020458">
    <property type="entry name" value="Znf_DskA_TraR_CS"/>
</dbReference>
<evidence type="ECO:0000313" key="7">
    <source>
        <dbReference type="Proteomes" id="UP001597083"/>
    </source>
</evidence>
<name>A0ABW3CF85_9ACTN</name>
<dbReference type="InterPro" id="IPR000962">
    <property type="entry name" value="Znf_DskA_TraR"/>
</dbReference>
<dbReference type="PROSITE" id="PS01102">
    <property type="entry name" value="ZF_DKSA_1"/>
    <property type="match status" value="1"/>
</dbReference>
<evidence type="ECO:0000256" key="4">
    <source>
        <dbReference type="PROSITE-ProRule" id="PRU00510"/>
    </source>
</evidence>
<keyword evidence="3" id="KW-0862">Zinc</keyword>
<keyword evidence="1" id="KW-0479">Metal-binding</keyword>
<protein>
    <submittedName>
        <fullName evidence="6">TraR/DksA family transcriptional regulator</fullName>
    </submittedName>
</protein>
<dbReference type="SUPFAM" id="SSF57716">
    <property type="entry name" value="Glucocorticoid receptor-like (DNA-binding domain)"/>
    <property type="match status" value="1"/>
</dbReference>